<accession>A0A3M2KX95</accession>
<dbReference type="EMBL" id="RFFH01000011">
    <property type="protein sequence ID" value="RMI30162.1"/>
    <property type="molecule type" value="Genomic_DNA"/>
</dbReference>
<dbReference type="Proteomes" id="UP000279275">
    <property type="component" value="Unassembled WGS sequence"/>
</dbReference>
<evidence type="ECO:0000313" key="2">
    <source>
        <dbReference type="Proteomes" id="UP000279275"/>
    </source>
</evidence>
<keyword evidence="2" id="KW-1185">Reference proteome</keyword>
<proteinExistence type="predicted"/>
<reference evidence="1 2" key="1">
    <citation type="submission" date="2018-10" db="EMBL/GenBank/DDBJ databases">
        <title>Isolation from cow dung.</title>
        <authorList>
            <person name="Ling L."/>
        </authorList>
    </citation>
    <scope>NUCLEOTIDE SEQUENCE [LARGE SCALE GENOMIC DNA]</scope>
    <source>
        <strain evidence="1 2">NEAU-LL90</strain>
    </source>
</reference>
<sequence>MTADRFEINAWPLLVVDIDLNSAGNRLSDIARPISRAASSAAPELQRASERAVSELSGWWRDRRSKRGVTTQP</sequence>
<organism evidence="1 2">
    <name type="scientific">Nocardia stercoris</name>
    <dbReference type="NCBI Taxonomy" id="2483361"/>
    <lineage>
        <taxon>Bacteria</taxon>
        <taxon>Bacillati</taxon>
        <taxon>Actinomycetota</taxon>
        <taxon>Actinomycetes</taxon>
        <taxon>Mycobacteriales</taxon>
        <taxon>Nocardiaceae</taxon>
        <taxon>Nocardia</taxon>
    </lineage>
</organism>
<evidence type="ECO:0000313" key="1">
    <source>
        <dbReference type="EMBL" id="RMI30162.1"/>
    </source>
</evidence>
<name>A0A3M2KX95_9NOCA</name>
<comment type="caution">
    <text evidence="1">The sequence shown here is derived from an EMBL/GenBank/DDBJ whole genome shotgun (WGS) entry which is preliminary data.</text>
</comment>
<protein>
    <submittedName>
        <fullName evidence="1">Uncharacterized protein</fullName>
    </submittedName>
</protein>
<dbReference type="AlphaFoldDB" id="A0A3M2KX95"/>
<gene>
    <name evidence="1" type="ORF">EBN03_23375</name>
</gene>